<comment type="cofactor">
    <cofactor evidence="1">
        <name>Zn(2+)</name>
        <dbReference type="ChEBI" id="CHEBI:29105"/>
    </cofactor>
</comment>
<dbReference type="Gene3D" id="3.90.180.10">
    <property type="entry name" value="Medium-chain alcohol dehydrogenases, catalytic domain"/>
    <property type="match status" value="1"/>
</dbReference>
<keyword evidence="4" id="KW-0862">Zinc</keyword>
<protein>
    <submittedName>
        <fullName evidence="7">Threonine dehydrogenase-like Zn-dependent dehydrogenase</fullName>
    </submittedName>
</protein>
<comment type="similarity">
    <text evidence="2">Belongs to the zinc-containing alcohol dehydrogenase family.</text>
</comment>
<dbReference type="Proteomes" id="UP000245412">
    <property type="component" value="Unassembled WGS sequence"/>
</dbReference>
<proteinExistence type="inferred from homology"/>
<dbReference type="PANTHER" id="PTHR43350:SF2">
    <property type="entry name" value="GROES-LIKE ZINC-BINDING ALCOHOL DEHYDROGENASE FAMILY PROTEIN"/>
    <property type="match status" value="1"/>
</dbReference>
<dbReference type="SUPFAM" id="SSF50129">
    <property type="entry name" value="GroES-like"/>
    <property type="match status" value="1"/>
</dbReference>
<keyword evidence="8" id="KW-1185">Reference proteome</keyword>
<evidence type="ECO:0000256" key="4">
    <source>
        <dbReference type="ARBA" id="ARBA00022833"/>
    </source>
</evidence>
<dbReference type="GO" id="GO:0016491">
    <property type="term" value="F:oxidoreductase activity"/>
    <property type="evidence" value="ECO:0007669"/>
    <property type="project" value="UniProtKB-KW"/>
</dbReference>
<dbReference type="RefSeq" id="WP_109626406.1">
    <property type="nucleotide sequence ID" value="NZ_JANKBI010000004.1"/>
</dbReference>
<evidence type="ECO:0000313" key="8">
    <source>
        <dbReference type="Proteomes" id="UP000245412"/>
    </source>
</evidence>
<feature type="domain" description="Alcohol dehydrogenase-like N-terminal" evidence="6">
    <location>
        <begin position="24"/>
        <end position="129"/>
    </location>
</feature>
<sequence>MKALYFDGERAIYREDMPLPVPREGESLIRILMSAVCSTDKEILKGYKPDFTGIMGHEFVGVVEESPDPGLVGKTVVGELNAGCGTCLYCRTGREKHCVSRRVIGMEKHDGCFAEYMTLATHLIHQVPDGLPAEQAIFTEPLAAALEIPSMIHIDPAKNIAVIGDGRLAFMITQVLSLTGADVTVIGKHEEKLQQFSPYARTAVKADDTYEYVVEATGSPSGLLLAKDLVRKQGTIILKSTYAGEISIDMSYMVVNEITVAGSRCGPFEPALNLLNKSLVKLPPIELYELKDYEKAFHSRAFKAGFKF</sequence>
<dbReference type="SUPFAM" id="SSF51735">
    <property type="entry name" value="NAD(P)-binding Rossmann-fold domains"/>
    <property type="match status" value="1"/>
</dbReference>
<dbReference type="InterPro" id="IPR036291">
    <property type="entry name" value="NAD(P)-bd_dom_sf"/>
</dbReference>
<gene>
    <name evidence="7" type="ORF">C7383_10629</name>
</gene>
<comment type="caution">
    <text evidence="7">The sequence shown here is derived from an EMBL/GenBank/DDBJ whole genome shotgun (WGS) entry which is preliminary data.</text>
</comment>
<dbReference type="Gene3D" id="3.40.50.720">
    <property type="entry name" value="NAD(P)-binding Rossmann-like Domain"/>
    <property type="match status" value="1"/>
</dbReference>
<evidence type="ECO:0000256" key="2">
    <source>
        <dbReference type="ARBA" id="ARBA00008072"/>
    </source>
</evidence>
<dbReference type="CDD" id="cd08242">
    <property type="entry name" value="MDR_like"/>
    <property type="match status" value="1"/>
</dbReference>
<evidence type="ECO:0000313" key="7">
    <source>
        <dbReference type="EMBL" id="PWJ75459.1"/>
    </source>
</evidence>
<keyword evidence="3" id="KW-0479">Metal-binding</keyword>
<evidence type="ECO:0000259" key="6">
    <source>
        <dbReference type="Pfam" id="PF08240"/>
    </source>
</evidence>
<dbReference type="InterPro" id="IPR013154">
    <property type="entry name" value="ADH-like_N"/>
</dbReference>
<accession>A0AB73T3X6</accession>
<evidence type="ECO:0000256" key="1">
    <source>
        <dbReference type="ARBA" id="ARBA00001947"/>
    </source>
</evidence>
<reference evidence="7 8" key="1">
    <citation type="submission" date="2018-05" db="EMBL/GenBank/DDBJ databases">
        <authorList>
            <person name="Goeker M."/>
            <person name="Huntemann M."/>
            <person name="Clum A."/>
            <person name="Pillay M."/>
            <person name="Palaniappan K."/>
            <person name="Varghese N."/>
            <person name="Mikhailova N."/>
            <person name="Stamatis D."/>
            <person name="Reddy T."/>
            <person name="Daum C."/>
            <person name="Shapiro N."/>
            <person name="Ivanova N."/>
            <person name="Kyrpides N."/>
            <person name="Woyke T."/>
        </authorList>
    </citation>
    <scope>NUCLEOTIDE SEQUENCE [LARGE SCALE GENOMIC DNA]</scope>
    <source>
        <strain evidence="7 8">DSM 26524</strain>
    </source>
</reference>
<evidence type="ECO:0000256" key="5">
    <source>
        <dbReference type="ARBA" id="ARBA00023002"/>
    </source>
</evidence>
<dbReference type="Pfam" id="PF08240">
    <property type="entry name" value="ADH_N"/>
    <property type="match status" value="1"/>
</dbReference>
<organism evidence="7 8">
    <name type="scientific">Murimonas intestini</name>
    <dbReference type="NCBI Taxonomy" id="1337051"/>
    <lineage>
        <taxon>Bacteria</taxon>
        <taxon>Bacillati</taxon>
        <taxon>Bacillota</taxon>
        <taxon>Clostridia</taxon>
        <taxon>Lachnospirales</taxon>
        <taxon>Lachnospiraceae</taxon>
        <taxon>Murimonas</taxon>
    </lineage>
</organism>
<dbReference type="PANTHER" id="PTHR43350">
    <property type="entry name" value="NAD-DEPENDENT ALCOHOL DEHYDROGENASE"/>
    <property type="match status" value="1"/>
</dbReference>
<keyword evidence="5" id="KW-0560">Oxidoreductase</keyword>
<name>A0AB73T3X6_9FIRM</name>
<dbReference type="GO" id="GO:0046872">
    <property type="term" value="F:metal ion binding"/>
    <property type="evidence" value="ECO:0007669"/>
    <property type="project" value="UniProtKB-KW"/>
</dbReference>
<dbReference type="EMBL" id="QGGY01000006">
    <property type="protein sequence ID" value="PWJ75459.1"/>
    <property type="molecule type" value="Genomic_DNA"/>
</dbReference>
<dbReference type="InterPro" id="IPR011032">
    <property type="entry name" value="GroES-like_sf"/>
</dbReference>
<dbReference type="AlphaFoldDB" id="A0AB73T3X6"/>
<evidence type="ECO:0000256" key="3">
    <source>
        <dbReference type="ARBA" id="ARBA00022723"/>
    </source>
</evidence>